<reference evidence="1" key="3">
    <citation type="submission" date="2025-09" db="UniProtKB">
        <authorList>
            <consortium name="Ensembl"/>
        </authorList>
    </citation>
    <scope>IDENTIFICATION</scope>
</reference>
<evidence type="ECO:0000313" key="1">
    <source>
        <dbReference type="Ensembl" id="ENSGWIP00000036983.1"/>
    </source>
</evidence>
<dbReference type="Ensembl" id="ENSGWIT00000040286.1">
    <property type="protein sequence ID" value="ENSGWIP00000036983.1"/>
    <property type="gene ID" value="ENSGWIG00000019015.1"/>
</dbReference>
<name>A0A8C5GZT2_GOUWI</name>
<keyword evidence="2" id="KW-1185">Reference proteome</keyword>
<accession>A0A8C5GZT2</accession>
<proteinExistence type="predicted"/>
<evidence type="ECO:0000313" key="2">
    <source>
        <dbReference type="Proteomes" id="UP000694680"/>
    </source>
</evidence>
<protein>
    <recommendedName>
        <fullName evidence="3">Tc1-like transposase DDE domain-containing protein</fullName>
    </recommendedName>
</protein>
<dbReference type="Gene3D" id="3.30.420.10">
    <property type="entry name" value="Ribonuclease H-like superfamily/Ribonuclease H"/>
    <property type="match status" value="1"/>
</dbReference>
<reference evidence="1" key="2">
    <citation type="submission" date="2025-08" db="UniProtKB">
        <authorList>
            <consortium name="Ensembl"/>
        </authorList>
    </citation>
    <scope>IDENTIFICATION</scope>
</reference>
<dbReference type="AlphaFoldDB" id="A0A8C5GZT2"/>
<organism evidence="1 2">
    <name type="scientific">Gouania willdenowi</name>
    <name type="common">Blunt-snouted clingfish</name>
    <name type="synonym">Lepadogaster willdenowi</name>
    <dbReference type="NCBI Taxonomy" id="441366"/>
    <lineage>
        <taxon>Eukaryota</taxon>
        <taxon>Metazoa</taxon>
        <taxon>Chordata</taxon>
        <taxon>Craniata</taxon>
        <taxon>Vertebrata</taxon>
        <taxon>Euteleostomi</taxon>
        <taxon>Actinopterygii</taxon>
        <taxon>Neopterygii</taxon>
        <taxon>Teleostei</taxon>
        <taxon>Neoteleostei</taxon>
        <taxon>Acanthomorphata</taxon>
        <taxon>Ovalentaria</taxon>
        <taxon>Blenniimorphae</taxon>
        <taxon>Blenniiformes</taxon>
        <taxon>Gobiesocoidei</taxon>
        <taxon>Gobiesocidae</taxon>
        <taxon>Gobiesocinae</taxon>
        <taxon>Gouania</taxon>
    </lineage>
</organism>
<dbReference type="Proteomes" id="UP000694680">
    <property type="component" value="Chromosome 12"/>
</dbReference>
<dbReference type="GO" id="GO:0003676">
    <property type="term" value="F:nucleic acid binding"/>
    <property type="evidence" value="ECO:0007669"/>
    <property type="project" value="InterPro"/>
</dbReference>
<sequence>QRRTRLQWAREKQSWTVDDWMKVIFRSMLWPANSLDLNPVENLWWKLKKIVHNKAPSSKADMATAIRISWSQIDEEFCLSLLKSMAQTLQAVIKARGGATKY</sequence>
<evidence type="ECO:0008006" key="3">
    <source>
        <dbReference type="Google" id="ProtNLM"/>
    </source>
</evidence>
<dbReference type="InterPro" id="IPR036397">
    <property type="entry name" value="RNaseH_sf"/>
</dbReference>
<reference evidence="1" key="1">
    <citation type="submission" date="2020-06" db="EMBL/GenBank/DDBJ databases">
        <authorList>
            <consortium name="Wellcome Sanger Institute Data Sharing"/>
        </authorList>
    </citation>
    <scope>NUCLEOTIDE SEQUENCE [LARGE SCALE GENOMIC DNA]</scope>
</reference>